<protein>
    <submittedName>
        <fullName evidence="2">Uncharacterized protein</fullName>
    </submittedName>
</protein>
<sequence>MSSADPTPTLATSSSLSSPNPELFTPPPSHTSLQQVPDVFVTPPEEEHGENPPFCYFDAAMESKRSLCTVPDIDALDVALGFYQQNEGNPAPFFRRQHSSESVDTVVMPRRGGGREQDFPAPAGDGRRLFDEDVVEVVKVRKADGASNTPEAPRTYTLKKSRTFRARASQALRSIKNVGKSSSRPGGPESWAASSGRENAAAEGLTEDGGLPRPSTPNLARKKSIQLSQIFMPARSRAPTPDVPMSPTSPTSSVWSALTRPSLAIEDCTSPSYSVASEVPSMSKGRSFVRRISVLDLHKFFGPSTASPTATKAPPLPVPAAKENVRPSASLTSSKRGSMPISGSRNFSSIDDVFSAAATDSRGFYASRAQHSLPSFSALGVNETDDAAETNAELQLDSLHFDSFHLDFDDDMTPALPV</sequence>
<evidence type="ECO:0000313" key="2">
    <source>
        <dbReference type="EMBL" id="KIP04780.1"/>
    </source>
</evidence>
<feature type="region of interest" description="Disordered" evidence="1">
    <location>
        <begin position="174"/>
        <end position="219"/>
    </location>
</feature>
<dbReference type="OrthoDB" id="3066311at2759"/>
<gene>
    <name evidence="2" type="ORF">PHLGIDRAFT_180040</name>
</gene>
<feature type="region of interest" description="Disordered" evidence="1">
    <location>
        <begin position="304"/>
        <end position="343"/>
    </location>
</feature>
<name>A0A0C3S7M3_PHLG1</name>
<keyword evidence="3" id="KW-1185">Reference proteome</keyword>
<feature type="region of interest" description="Disordered" evidence="1">
    <location>
        <begin position="92"/>
        <end position="127"/>
    </location>
</feature>
<dbReference type="STRING" id="745531.A0A0C3S7M3"/>
<dbReference type="EMBL" id="KN840562">
    <property type="protein sequence ID" value="KIP04780.1"/>
    <property type="molecule type" value="Genomic_DNA"/>
</dbReference>
<accession>A0A0C3S7M3</accession>
<organism evidence="2 3">
    <name type="scientific">Phlebiopsis gigantea (strain 11061_1 CR5-6)</name>
    <name type="common">White-rot fungus</name>
    <name type="synonym">Peniophora gigantea</name>
    <dbReference type="NCBI Taxonomy" id="745531"/>
    <lineage>
        <taxon>Eukaryota</taxon>
        <taxon>Fungi</taxon>
        <taxon>Dikarya</taxon>
        <taxon>Basidiomycota</taxon>
        <taxon>Agaricomycotina</taxon>
        <taxon>Agaricomycetes</taxon>
        <taxon>Polyporales</taxon>
        <taxon>Phanerochaetaceae</taxon>
        <taxon>Phlebiopsis</taxon>
    </lineage>
</organism>
<evidence type="ECO:0000313" key="3">
    <source>
        <dbReference type="Proteomes" id="UP000053257"/>
    </source>
</evidence>
<evidence type="ECO:0000256" key="1">
    <source>
        <dbReference type="SAM" id="MobiDB-lite"/>
    </source>
</evidence>
<dbReference type="HOGENOM" id="CLU_045422_0_0_1"/>
<feature type="compositionally biased region" description="Polar residues" evidence="1">
    <location>
        <begin position="327"/>
        <end position="343"/>
    </location>
</feature>
<feature type="compositionally biased region" description="Low complexity" evidence="1">
    <location>
        <begin position="1"/>
        <end position="19"/>
    </location>
</feature>
<proteinExistence type="predicted"/>
<reference evidence="2 3" key="1">
    <citation type="journal article" date="2014" name="PLoS Genet.">
        <title>Analysis of the Phlebiopsis gigantea genome, transcriptome and secretome provides insight into its pioneer colonization strategies of wood.</title>
        <authorList>
            <person name="Hori C."/>
            <person name="Ishida T."/>
            <person name="Igarashi K."/>
            <person name="Samejima M."/>
            <person name="Suzuki H."/>
            <person name="Master E."/>
            <person name="Ferreira P."/>
            <person name="Ruiz-Duenas F.J."/>
            <person name="Held B."/>
            <person name="Canessa P."/>
            <person name="Larrondo L.F."/>
            <person name="Schmoll M."/>
            <person name="Druzhinina I.S."/>
            <person name="Kubicek C.P."/>
            <person name="Gaskell J.A."/>
            <person name="Kersten P."/>
            <person name="St John F."/>
            <person name="Glasner J."/>
            <person name="Sabat G."/>
            <person name="Splinter BonDurant S."/>
            <person name="Syed K."/>
            <person name="Yadav J."/>
            <person name="Mgbeahuruike A.C."/>
            <person name="Kovalchuk A."/>
            <person name="Asiegbu F.O."/>
            <person name="Lackner G."/>
            <person name="Hoffmeister D."/>
            <person name="Rencoret J."/>
            <person name="Gutierrez A."/>
            <person name="Sun H."/>
            <person name="Lindquist E."/>
            <person name="Barry K."/>
            <person name="Riley R."/>
            <person name="Grigoriev I.V."/>
            <person name="Henrissat B."/>
            <person name="Kues U."/>
            <person name="Berka R.M."/>
            <person name="Martinez A.T."/>
            <person name="Covert S.F."/>
            <person name="Blanchette R.A."/>
            <person name="Cullen D."/>
        </authorList>
    </citation>
    <scope>NUCLEOTIDE SEQUENCE [LARGE SCALE GENOMIC DNA]</scope>
    <source>
        <strain evidence="2 3">11061_1 CR5-6</strain>
    </source>
</reference>
<dbReference type="Proteomes" id="UP000053257">
    <property type="component" value="Unassembled WGS sequence"/>
</dbReference>
<feature type="region of interest" description="Disordered" evidence="1">
    <location>
        <begin position="144"/>
        <end position="163"/>
    </location>
</feature>
<feature type="region of interest" description="Disordered" evidence="1">
    <location>
        <begin position="1"/>
        <end position="50"/>
    </location>
</feature>
<dbReference type="AlphaFoldDB" id="A0A0C3S7M3"/>